<dbReference type="InterPro" id="IPR010065">
    <property type="entry name" value="AA_ABC_transptr_permease_3TM"/>
</dbReference>
<evidence type="ECO:0000256" key="9">
    <source>
        <dbReference type="ARBA" id="ARBA00022989"/>
    </source>
</evidence>
<keyword evidence="7 11" id="KW-0812">Transmembrane</keyword>
<dbReference type="OrthoDB" id="9814550at2"/>
<dbReference type="InterPro" id="IPR035906">
    <property type="entry name" value="MetI-like_sf"/>
</dbReference>
<name>A0A964T1D8_9HYPH</name>
<accession>A0A964T1D8</accession>
<reference evidence="13" key="1">
    <citation type="submission" date="2019-03" db="EMBL/GenBank/DDBJ databases">
        <title>Afifella sp. nov., isolated from activated sludge.</title>
        <authorList>
            <person name="Li Q."/>
            <person name="Liu Y."/>
        </authorList>
    </citation>
    <scope>NUCLEOTIDE SEQUENCE</scope>
    <source>
        <strain evidence="13">L72</strain>
    </source>
</reference>
<protein>
    <recommendedName>
        <fullName evidence="4">Putative glutamine transport system permease protein GlnP</fullName>
    </recommendedName>
</protein>
<keyword evidence="14" id="KW-1185">Reference proteome</keyword>
<comment type="subcellular location">
    <subcellularLocation>
        <location evidence="2">Cell inner membrane</location>
        <topology evidence="2">Multi-pass membrane protein</topology>
    </subcellularLocation>
    <subcellularLocation>
        <location evidence="11">Cell membrane</location>
        <topology evidence="11">Multi-pass membrane protein</topology>
    </subcellularLocation>
</comment>
<evidence type="ECO:0000256" key="5">
    <source>
        <dbReference type="ARBA" id="ARBA00022448"/>
    </source>
</evidence>
<feature type="transmembrane region" description="Helical" evidence="11">
    <location>
        <begin position="12"/>
        <end position="37"/>
    </location>
</feature>
<evidence type="ECO:0000313" key="13">
    <source>
        <dbReference type="EMBL" id="MYZ46217.1"/>
    </source>
</evidence>
<evidence type="ECO:0000256" key="3">
    <source>
        <dbReference type="ARBA" id="ARBA00010072"/>
    </source>
</evidence>
<dbReference type="GO" id="GO:0006865">
    <property type="term" value="P:amino acid transport"/>
    <property type="evidence" value="ECO:0007669"/>
    <property type="project" value="UniProtKB-KW"/>
</dbReference>
<comment type="function">
    <text evidence="1">Part of the binding-protein-dependent transport system for glutamine; probably responsible for the translocation of the substrate across the membrane.</text>
</comment>
<feature type="transmembrane region" description="Helical" evidence="11">
    <location>
        <begin position="79"/>
        <end position="98"/>
    </location>
</feature>
<dbReference type="PANTHER" id="PTHR30614">
    <property type="entry name" value="MEMBRANE COMPONENT OF AMINO ACID ABC TRANSPORTER"/>
    <property type="match status" value="1"/>
</dbReference>
<gene>
    <name evidence="13" type="ORF">E4O86_00560</name>
</gene>
<comment type="caution">
    <text evidence="13">The sequence shown here is derived from an EMBL/GenBank/DDBJ whole genome shotgun (WGS) entry which is preliminary data.</text>
</comment>
<evidence type="ECO:0000256" key="6">
    <source>
        <dbReference type="ARBA" id="ARBA00022475"/>
    </source>
</evidence>
<dbReference type="AlphaFoldDB" id="A0A964T1D8"/>
<dbReference type="FunFam" id="1.10.3720.10:FF:000033">
    <property type="entry name" value="Polar amino acid ABC transporter permease"/>
    <property type="match status" value="1"/>
</dbReference>
<keyword evidence="10 11" id="KW-0472">Membrane</keyword>
<dbReference type="GO" id="GO:0043190">
    <property type="term" value="C:ATP-binding cassette (ABC) transporter complex"/>
    <property type="evidence" value="ECO:0007669"/>
    <property type="project" value="InterPro"/>
</dbReference>
<dbReference type="GO" id="GO:0022857">
    <property type="term" value="F:transmembrane transporter activity"/>
    <property type="evidence" value="ECO:0007669"/>
    <property type="project" value="InterPro"/>
</dbReference>
<feature type="domain" description="ABC transmembrane type-1" evidence="12">
    <location>
        <begin position="15"/>
        <end position="203"/>
    </location>
</feature>
<evidence type="ECO:0000256" key="1">
    <source>
        <dbReference type="ARBA" id="ARBA00003159"/>
    </source>
</evidence>
<evidence type="ECO:0000256" key="4">
    <source>
        <dbReference type="ARBA" id="ARBA00016506"/>
    </source>
</evidence>
<organism evidence="13 14">
    <name type="scientific">Propylenella binzhouense</name>
    <dbReference type="NCBI Taxonomy" id="2555902"/>
    <lineage>
        <taxon>Bacteria</taxon>
        <taxon>Pseudomonadati</taxon>
        <taxon>Pseudomonadota</taxon>
        <taxon>Alphaproteobacteria</taxon>
        <taxon>Hyphomicrobiales</taxon>
        <taxon>Propylenellaceae</taxon>
        <taxon>Propylenella</taxon>
    </lineage>
</organism>
<evidence type="ECO:0000256" key="10">
    <source>
        <dbReference type="ARBA" id="ARBA00023136"/>
    </source>
</evidence>
<keyword evidence="8" id="KW-0029">Amino-acid transport</keyword>
<feature type="transmembrane region" description="Helical" evidence="11">
    <location>
        <begin position="49"/>
        <end position="73"/>
    </location>
</feature>
<evidence type="ECO:0000313" key="14">
    <source>
        <dbReference type="Proteomes" id="UP000773614"/>
    </source>
</evidence>
<evidence type="ECO:0000256" key="7">
    <source>
        <dbReference type="ARBA" id="ARBA00022692"/>
    </source>
</evidence>
<dbReference type="PROSITE" id="PS50928">
    <property type="entry name" value="ABC_TM1"/>
    <property type="match status" value="1"/>
</dbReference>
<dbReference type="Gene3D" id="1.10.3720.10">
    <property type="entry name" value="MetI-like"/>
    <property type="match status" value="1"/>
</dbReference>
<dbReference type="Pfam" id="PF00528">
    <property type="entry name" value="BPD_transp_1"/>
    <property type="match status" value="1"/>
</dbReference>
<dbReference type="SUPFAM" id="SSF161098">
    <property type="entry name" value="MetI-like"/>
    <property type="match status" value="1"/>
</dbReference>
<dbReference type="EMBL" id="SPKJ01000001">
    <property type="protein sequence ID" value="MYZ46217.1"/>
    <property type="molecule type" value="Genomic_DNA"/>
</dbReference>
<dbReference type="RefSeq" id="WP_161138562.1">
    <property type="nucleotide sequence ID" value="NZ_SPKJ01000001.1"/>
</dbReference>
<keyword evidence="9 11" id="KW-1133">Transmembrane helix</keyword>
<keyword evidence="6" id="KW-1003">Cell membrane</keyword>
<keyword evidence="5 11" id="KW-0813">Transport</keyword>
<proteinExistence type="inferred from homology"/>
<comment type="similarity">
    <text evidence="3">Belongs to the binding-protein-dependent transport system permease family. HisMQ subfamily.</text>
</comment>
<dbReference type="InterPro" id="IPR043429">
    <property type="entry name" value="ArtM/GltK/GlnP/TcyL/YhdX-like"/>
</dbReference>
<evidence type="ECO:0000256" key="2">
    <source>
        <dbReference type="ARBA" id="ARBA00004429"/>
    </source>
</evidence>
<evidence type="ECO:0000256" key="11">
    <source>
        <dbReference type="RuleBase" id="RU363032"/>
    </source>
</evidence>
<evidence type="ECO:0000259" key="12">
    <source>
        <dbReference type="PROSITE" id="PS50928"/>
    </source>
</evidence>
<feature type="transmembrane region" description="Helical" evidence="11">
    <location>
        <begin position="132"/>
        <end position="153"/>
    </location>
</feature>
<dbReference type="InterPro" id="IPR000515">
    <property type="entry name" value="MetI-like"/>
</dbReference>
<sequence>MQQLVSYLPPLLYGALVTLEVSFAAYALALGLGLLIGLSRLSQLAPVRWLAAAYIQFIRGTPLLLQLFTLYYVLPYGGIVLSPFVAGVAGLSINYAAYMAEVFRSGIQAVPRGQFEAATALGMTRRLALWKILIPQAIRLVIPSLGNFFVSMFKDSSLVSVITMRDLMMTGQLLAAKTFHHFEIFGLVAVLYFAISYPAAKLVEWTERQLDVSNRRRTAR</sequence>
<dbReference type="Proteomes" id="UP000773614">
    <property type="component" value="Unassembled WGS sequence"/>
</dbReference>
<dbReference type="NCBIfam" id="TIGR01726">
    <property type="entry name" value="HEQRo_perm_3TM"/>
    <property type="match status" value="1"/>
</dbReference>
<feature type="transmembrane region" description="Helical" evidence="11">
    <location>
        <begin position="173"/>
        <end position="195"/>
    </location>
</feature>
<dbReference type="CDD" id="cd06261">
    <property type="entry name" value="TM_PBP2"/>
    <property type="match status" value="1"/>
</dbReference>
<dbReference type="PANTHER" id="PTHR30614:SF0">
    <property type="entry name" value="L-CYSTINE TRANSPORT SYSTEM PERMEASE PROTEIN TCYL"/>
    <property type="match status" value="1"/>
</dbReference>
<evidence type="ECO:0000256" key="8">
    <source>
        <dbReference type="ARBA" id="ARBA00022970"/>
    </source>
</evidence>